<name>A0ABW3PGQ6_9LACO</name>
<dbReference type="PIRSF" id="PIRSF036521">
    <property type="entry name" value="UCP036521_pph"/>
    <property type="match status" value="1"/>
</dbReference>
<organism evidence="2 3">
    <name type="scientific">Lentilactobacillus raoultii</name>
    <dbReference type="NCBI Taxonomy" id="1987503"/>
    <lineage>
        <taxon>Bacteria</taxon>
        <taxon>Bacillati</taxon>
        <taxon>Bacillota</taxon>
        <taxon>Bacilli</taxon>
        <taxon>Lactobacillales</taxon>
        <taxon>Lactobacillaceae</taxon>
        <taxon>Lentilactobacillus</taxon>
    </lineage>
</organism>
<protein>
    <submittedName>
        <fullName evidence="2">MazG nucleotide pyrophosphohydrolase domain-containing protein</fullName>
    </submittedName>
</protein>
<evidence type="ECO:0000259" key="1">
    <source>
        <dbReference type="Pfam" id="PF03819"/>
    </source>
</evidence>
<dbReference type="EMBL" id="JBHTLH010000044">
    <property type="protein sequence ID" value="MFD1126484.1"/>
    <property type="molecule type" value="Genomic_DNA"/>
</dbReference>
<feature type="domain" description="NTP pyrophosphohydrolase MazG-like" evidence="1">
    <location>
        <begin position="29"/>
        <end position="102"/>
    </location>
</feature>
<dbReference type="InterPro" id="IPR047046">
    <property type="entry name" value="YpjD/YvdC"/>
</dbReference>
<sequence length="107" mass="12503">MKLSEHTSWLIDFYRQRNWYQYPPAIRVNFLTEEVGELSRAIRAIEIGRDHPGEKVKTPPELRANLVEELADTMDQVLILCGKFGVDPEQLMVASEEKLKRRFSQND</sequence>
<evidence type="ECO:0000313" key="3">
    <source>
        <dbReference type="Proteomes" id="UP001597156"/>
    </source>
</evidence>
<dbReference type="Gene3D" id="1.10.287.1080">
    <property type="entry name" value="MazG-like"/>
    <property type="match status" value="1"/>
</dbReference>
<dbReference type="RefSeq" id="WP_121978708.1">
    <property type="nucleotide sequence ID" value="NZ_JBHTLH010000044.1"/>
</dbReference>
<dbReference type="SUPFAM" id="SSF101386">
    <property type="entry name" value="all-alpha NTP pyrophosphatases"/>
    <property type="match status" value="1"/>
</dbReference>
<dbReference type="PANTHER" id="PTHR42692:SF2">
    <property type="entry name" value="IG HYPOTHETICAL 16995"/>
    <property type="match status" value="1"/>
</dbReference>
<proteinExistence type="predicted"/>
<dbReference type="PANTHER" id="PTHR42692">
    <property type="entry name" value="NUCLEOTIDE PYROPHOSPHOHYDROLASE"/>
    <property type="match status" value="1"/>
</dbReference>
<reference evidence="3" key="1">
    <citation type="journal article" date="2019" name="Int. J. Syst. Evol. Microbiol.">
        <title>The Global Catalogue of Microorganisms (GCM) 10K type strain sequencing project: providing services to taxonomists for standard genome sequencing and annotation.</title>
        <authorList>
            <consortium name="The Broad Institute Genomics Platform"/>
            <consortium name="The Broad Institute Genome Sequencing Center for Infectious Disease"/>
            <person name="Wu L."/>
            <person name="Ma J."/>
        </authorList>
    </citation>
    <scope>NUCLEOTIDE SEQUENCE [LARGE SCALE GENOMIC DNA]</scope>
    <source>
        <strain evidence="3">CCUG 71848</strain>
    </source>
</reference>
<evidence type="ECO:0000313" key="2">
    <source>
        <dbReference type="EMBL" id="MFD1126484.1"/>
    </source>
</evidence>
<dbReference type="InterPro" id="IPR004518">
    <property type="entry name" value="MazG-like_dom"/>
</dbReference>
<keyword evidence="3" id="KW-1185">Reference proteome</keyword>
<dbReference type="InterPro" id="IPR011411">
    <property type="entry name" value="MazG-related_YvdC"/>
</dbReference>
<dbReference type="Proteomes" id="UP001597156">
    <property type="component" value="Unassembled WGS sequence"/>
</dbReference>
<comment type="caution">
    <text evidence="2">The sequence shown here is derived from an EMBL/GenBank/DDBJ whole genome shotgun (WGS) entry which is preliminary data.</text>
</comment>
<dbReference type="CDD" id="cd11523">
    <property type="entry name" value="NTP-PPase"/>
    <property type="match status" value="1"/>
</dbReference>
<accession>A0ABW3PGQ6</accession>
<dbReference type="Pfam" id="PF03819">
    <property type="entry name" value="MazG"/>
    <property type="match status" value="1"/>
</dbReference>
<gene>
    <name evidence="2" type="ORF">ACFQ22_14160</name>
</gene>